<evidence type="ECO:0000313" key="7">
    <source>
        <dbReference type="Proteomes" id="UP000018009"/>
    </source>
</evidence>
<evidence type="ECO:0000256" key="4">
    <source>
        <dbReference type="ARBA" id="ARBA00023163"/>
    </source>
</evidence>
<dbReference type="PANTHER" id="PTHR30126">
    <property type="entry name" value="HTH-TYPE TRANSCRIPTIONAL REGULATOR"/>
    <property type="match status" value="1"/>
</dbReference>
<proteinExistence type="inferred from homology"/>
<protein>
    <recommendedName>
        <fullName evidence="5">HTH lysR-type domain-containing protein</fullName>
    </recommendedName>
</protein>
<dbReference type="Pfam" id="PF03466">
    <property type="entry name" value="LysR_substrate"/>
    <property type="match status" value="1"/>
</dbReference>
<dbReference type="InterPro" id="IPR005119">
    <property type="entry name" value="LysR_subst-bd"/>
</dbReference>
<comment type="caution">
    <text evidence="6">The sequence shown here is derived from an EMBL/GenBank/DDBJ whole genome shotgun (WGS) entry which is preliminary data.</text>
</comment>
<reference evidence="6" key="1">
    <citation type="submission" date="2012-11" db="EMBL/GenBank/DDBJ databases">
        <title>Dependencies among metagenomic species, viruses, plasmids and units of genetic variation.</title>
        <authorList>
            <person name="Nielsen H.B."/>
            <person name="Almeida M."/>
            <person name="Juncker A.S."/>
            <person name="Rasmussen S."/>
            <person name="Li J."/>
            <person name="Sunagawa S."/>
            <person name="Plichta D."/>
            <person name="Gautier L."/>
            <person name="Le Chatelier E."/>
            <person name="Peletier E."/>
            <person name="Bonde I."/>
            <person name="Nielsen T."/>
            <person name="Manichanh C."/>
            <person name="Arumugam M."/>
            <person name="Batto J."/>
            <person name="Santos M.B.Q.D."/>
            <person name="Blom N."/>
            <person name="Borruel N."/>
            <person name="Burgdorf K.S."/>
            <person name="Boumezbeur F."/>
            <person name="Casellas F."/>
            <person name="Dore J."/>
            <person name="Guarner F."/>
            <person name="Hansen T."/>
            <person name="Hildebrand F."/>
            <person name="Kaas R.S."/>
            <person name="Kennedy S."/>
            <person name="Kristiansen K."/>
            <person name="Kultima J.R."/>
            <person name="Leonard P."/>
            <person name="Levenez F."/>
            <person name="Lund O."/>
            <person name="Moumen B."/>
            <person name="Le Paslier D."/>
            <person name="Pons N."/>
            <person name="Pedersen O."/>
            <person name="Prifti E."/>
            <person name="Qin J."/>
            <person name="Raes J."/>
            <person name="Tap J."/>
            <person name="Tims S."/>
            <person name="Ussery D.W."/>
            <person name="Yamada T."/>
            <person name="MetaHit consortium"/>
            <person name="Renault P."/>
            <person name="Sicheritz-Ponten T."/>
            <person name="Bork P."/>
            <person name="Wang J."/>
            <person name="Brunak S."/>
            <person name="Ehrlich S.D."/>
        </authorList>
    </citation>
    <scope>NUCLEOTIDE SEQUENCE [LARGE SCALE GENOMIC DNA]</scope>
</reference>
<dbReference type="PRINTS" id="PR00039">
    <property type="entry name" value="HTHLYSR"/>
</dbReference>
<dbReference type="Pfam" id="PF00126">
    <property type="entry name" value="HTH_1"/>
    <property type="match status" value="1"/>
</dbReference>
<dbReference type="SUPFAM" id="SSF53850">
    <property type="entry name" value="Periplasmic binding protein-like II"/>
    <property type="match status" value="1"/>
</dbReference>
<accession>R6JQK8</accession>
<dbReference type="PANTHER" id="PTHR30126:SF40">
    <property type="entry name" value="HTH-TYPE TRANSCRIPTIONAL REGULATOR GLTR"/>
    <property type="match status" value="1"/>
</dbReference>
<dbReference type="CDD" id="cd05466">
    <property type="entry name" value="PBP2_LTTR_substrate"/>
    <property type="match status" value="1"/>
</dbReference>
<keyword evidence="2" id="KW-0805">Transcription regulation</keyword>
<evidence type="ECO:0000256" key="2">
    <source>
        <dbReference type="ARBA" id="ARBA00023015"/>
    </source>
</evidence>
<gene>
    <name evidence="6" type="ORF">BN486_03441</name>
</gene>
<dbReference type="InterPro" id="IPR000847">
    <property type="entry name" value="LysR_HTH_N"/>
</dbReference>
<evidence type="ECO:0000259" key="5">
    <source>
        <dbReference type="PROSITE" id="PS50931"/>
    </source>
</evidence>
<dbReference type="SUPFAM" id="SSF46785">
    <property type="entry name" value="Winged helix' DNA-binding domain"/>
    <property type="match status" value="1"/>
</dbReference>
<dbReference type="EMBL" id="CBDY010000298">
    <property type="protein sequence ID" value="CDB63585.1"/>
    <property type="molecule type" value="Genomic_DNA"/>
</dbReference>
<dbReference type="AlphaFoldDB" id="R6JQK8"/>
<dbReference type="Proteomes" id="UP000018009">
    <property type="component" value="Unassembled WGS sequence"/>
</dbReference>
<dbReference type="InterPro" id="IPR036388">
    <property type="entry name" value="WH-like_DNA-bd_sf"/>
</dbReference>
<dbReference type="Gene3D" id="3.40.190.290">
    <property type="match status" value="1"/>
</dbReference>
<name>R6JQK8_9FIRM</name>
<dbReference type="Gene3D" id="1.10.10.10">
    <property type="entry name" value="Winged helix-like DNA-binding domain superfamily/Winged helix DNA-binding domain"/>
    <property type="match status" value="1"/>
</dbReference>
<feature type="domain" description="HTH lysR-type" evidence="5">
    <location>
        <begin position="1"/>
        <end position="58"/>
    </location>
</feature>
<comment type="similarity">
    <text evidence="1">Belongs to the LysR transcriptional regulatory family.</text>
</comment>
<evidence type="ECO:0000256" key="3">
    <source>
        <dbReference type="ARBA" id="ARBA00023125"/>
    </source>
</evidence>
<keyword evidence="4" id="KW-0804">Transcription</keyword>
<dbReference type="RefSeq" id="WP_022202975.1">
    <property type="nucleotide sequence ID" value="NZ_FR886085.1"/>
</dbReference>
<dbReference type="GO" id="GO:0003700">
    <property type="term" value="F:DNA-binding transcription factor activity"/>
    <property type="evidence" value="ECO:0007669"/>
    <property type="project" value="InterPro"/>
</dbReference>
<evidence type="ECO:0000256" key="1">
    <source>
        <dbReference type="ARBA" id="ARBA00009437"/>
    </source>
</evidence>
<evidence type="ECO:0000313" key="6">
    <source>
        <dbReference type="EMBL" id="CDB63585.1"/>
    </source>
</evidence>
<dbReference type="InterPro" id="IPR036390">
    <property type="entry name" value="WH_DNA-bd_sf"/>
</dbReference>
<organism evidence="6 7">
    <name type="scientific">[Clostridium] clostridioforme CAG:132</name>
    <dbReference type="NCBI Taxonomy" id="1263065"/>
    <lineage>
        <taxon>Bacteria</taxon>
        <taxon>Bacillati</taxon>
        <taxon>Bacillota</taxon>
        <taxon>Clostridia</taxon>
        <taxon>Lachnospirales</taxon>
        <taxon>Lachnospiraceae</taxon>
        <taxon>Enterocloster</taxon>
    </lineage>
</organism>
<sequence length="294" mass="34211">MELRQLQTFVTITQTESFSRAAEILGYTQSALTVQIRLLENELGVKLFDRMGKKVYLTAAGRQFLDHATQIIRDINRAREFAKSEEELCGPIHVGTLESLCFSKLPRILNSFRSRHPRVPVKITASTPNQLIDMMERNQLDLIYILDRPRYNDNWNKVMEVREPIVFVASPSCGLGGDRAIGLEEIMDEPFFLTEKNENYRRELDCFLETQGRALTPFLEISNTEFIIRMIRKNRGISYLPLFAVREYAENGELTILDVADFRLTMYQQVIYHKNKWMTKEMDAFIRITAQVNL</sequence>
<dbReference type="PROSITE" id="PS50931">
    <property type="entry name" value="HTH_LYSR"/>
    <property type="match status" value="1"/>
</dbReference>
<dbReference type="GO" id="GO:0000976">
    <property type="term" value="F:transcription cis-regulatory region binding"/>
    <property type="evidence" value="ECO:0007669"/>
    <property type="project" value="TreeGrafter"/>
</dbReference>
<keyword evidence="3" id="KW-0238">DNA-binding</keyword>
<dbReference type="FunFam" id="1.10.10.10:FF:000001">
    <property type="entry name" value="LysR family transcriptional regulator"/>
    <property type="match status" value="1"/>
</dbReference>